<sequence length="637" mass="73869">MRYFSLVKLIILMIALLILTGQWAVIFYFGAVGAIAYIFIISLLAAFIVRPFLLWGKSIYTPLNFKTFWKPLLIGVTLMSTISYGEYFLVGFYQTGLLNTIAFIPWVVVFFVFPVVYFTQRGIRHNLALRNRARNYIQLHIRIGHSIHVPIIVDHLRFVNSRNGKESVIRLPAYRDDSSYDYDEQEQNEMDLALKIESAERVCFVEETDIPFGADIFYMSWYSLVEDTYFQDEFPFSLDDFSFRISKYDGAKQLRSKAHYRQNAGMLSLRIHPLGYVSLYEYSSMLLCYVNAKTKNITGNAKKTLLRKFRPYGRFPGLHNAVLPTLPDEYRKKHFELRYLVQNRVFDWCLCFDGLHENTRFDIDDASYFNDRFKSEELAKIKRAPLPEKIEIMYSGNGVLWPWLLIYIDVDKLNQALKELFSNNEASPVEFLVVVEDNETNDITFFINANGQSVEFNDWQSRVQQEYKEKIKKLMSVLAQEESALKVLAEAWKDVKSKDFKAAAGKCDTLLAMTPVNPQVYFLQGSILRYTEGPSAFMDKLDYLLEKADEDVFTTSRLNNYAGCMLDDQRQYSAALTYFVKASSIDPDDGMYLANIAEIYYKLKKPKKALQFVQKALAKNHQNDMINEIIKNDGVIS</sequence>
<keyword evidence="1" id="KW-1133">Transmembrane helix</keyword>
<protein>
    <submittedName>
        <fullName evidence="2">Uncharacterized protein</fullName>
    </submittedName>
</protein>
<keyword evidence="1" id="KW-0472">Membrane</keyword>
<evidence type="ECO:0000313" key="2">
    <source>
        <dbReference type="EMBL" id="VAW97579.1"/>
    </source>
</evidence>
<dbReference type="Gene3D" id="1.25.40.10">
    <property type="entry name" value="Tetratricopeptide repeat domain"/>
    <property type="match status" value="1"/>
</dbReference>
<dbReference type="SUPFAM" id="SSF48452">
    <property type="entry name" value="TPR-like"/>
    <property type="match status" value="1"/>
</dbReference>
<feature type="transmembrane region" description="Helical" evidence="1">
    <location>
        <begin position="35"/>
        <end position="56"/>
    </location>
</feature>
<keyword evidence="1" id="KW-0812">Transmembrane</keyword>
<organism evidence="2">
    <name type="scientific">hydrothermal vent metagenome</name>
    <dbReference type="NCBI Taxonomy" id="652676"/>
    <lineage>
        <taxon>unclassified sequences</taxon>
        <taxon>metagenomes</taxon>
        <taxon>ecological metagenomes</taxon>
    </lineage>
</organism>
<dbReference type="Pfam" id="PF14559">
    <property type="entry name" value="TPR_19"/>
    <property type="match status" value="1"/>
</dbReference>
<accession>A0A3B1AGZ8</accession>
<dbReference type="EMBL" id="UOFR01000051">
    <property type="protein sequence ID" value="VAW97579.1"/>
    <property type="molecule type" value="Genomic_DNA"/>
</dbReference>
<name>A0A3B1AGZ8_9ZZZZ</name>
<gene>
    <name evidence="2" type="ORF">MNBD_GAMMA21-977</name>
</gene>
<reference evidence="2" key="1">
    <citation type="submission" date="2018-06" db="EMBL/GenBank/DDBJ databases">
        <authorList>
            <person name="Zhirakovskaya E."/>
        </authorList>
    </citation>
    <scope>NUCLEOTIDE SEQUENCE</scope>
</reference>
<dbReference type="AlphaFoldDB" id="A0A3B1AGZ8"/>
<evidence type="ECO:0000256" key="1">
    <source>
        <dbReference type="SAM" id="Phobius"/>
    </source>
</evidence>
<dbReference type="SMART" id="SM00028">
    <property type="entry name" value="TPR"/>
    <property type="match status" value="2"/>
</dbReference>
<feature type="transmembrane region" description="Helical" evidence="1">
    <location>
        <begin position="9"/>
        <end position="29"/>
    </location>
</feature>
<feature type="transmembrane region" description="Helical" evidence="1">
    <location>
        <begin position="96"/>
        <end position="118"/>
    </location>
</feature>
<dbReference type="InterPro" id="IPR011990">
    <property type="entry name" value="TPR-like_helical_dom_sf"/>
</dbReference>
<proteinExistence type="predicted"/>
<dbReference type="InterPro" id="IPR019734">
    <property type="entry name" value="TPR_rpt"/>
</dbReference>
<feature type="transmembrane region" description="Helical" evidence="1">
    <location>
        <begin position="68"/>
        <end position="90"/>
    </location>
</feature>